<gene>
    <name evidence="7" type="ORF">PSNMU_V1.4_AUG-EV-PASAV3_0038650</name>
</gene>
<evidence type="ECO:0000256" key="5">
    <source>
        <dbReference type="RuleBase" id="RU367022"/>
    </source>
</evidence>
<dbReference type="PANTHER" id="PTHR12483">
    <property type="entry name" value="SOLUTE CARRIER FAMILY 31 COPPER TRANSPORTERS"/>
    <property type="match status" value="1"/>
</dbReference>
<feature type="compositionally biased region" description="Low complexity" evidence="6">
    <location>
        <begin position="192"/>
        <end position="208"/>
    </location>
</feature>
<feature type="region of interest" description="Disordered" evidence="6">
    <location>
        <begin position="192"/>
        <end position="254"/>
    </location>
</feature>
<evidence type="ECO:0000256" key="1">
    <source>
        <dbReference type="ARBA" id="ARBA00004141"/>
    </source>
</evidence>
<keyword evidence="4 5" id="KW-0472">Membrane</keyword>
<keyword evidence="5" id="KW-0187">Copper transport</keyword>
<dbReference type="PANTHER" id="PTHR12483:SF27">
    <property type="entry name" value="COPPER TRANSPORT PROTEIN CTR1"/>
    <property type="match status" value="1"/>
</dbReference>
<reference evidence="7 8" key="1">
    <citation type="submission" date="2019-01" db="EMBL/GenBank/DDBJ databases">
        <authorList>
            <person name="Ferrante I. M."/>
        </authorList>
    </citation>
    <scope>NUCLEOTIDE SEQUENCE [LARGE SCALE GENOMIC DNA]</scope>
    <source>
        <strain evidence="7 8">B856</strain>
    </source>
</reference>
<dbReference type="Proteomes" id="UP000291116">
    <property type="component" value="Unassembled WGS sequence"/>
</dbReference>
<dbReference type="OrthoDB" id="161814at2759"/>
<evidence type="ECO:0000256" key="3">
    <source>
        <dbReference type="ARBA" id="ARBA00022989"/>
    </source>
</evidence>
<keyword evidence="5" id="KW-0813">Transport</keyword>
<sequence>MEFVGHTDGMHDHGMHMQDHDHMHTDAMEGGSYPSGNLFCDDSMGGMVMYMEGFHWTLAGHSARRNCLNFLFESWTLNTVPRFVAAMVCTFFLGVFAEGIACWQHQAETPSRGQQRTTTLAGTLPRLKSVCLRAGGILAAYTLMLVVMTYSLELLGCVVSGLAMGYFVFGGETYRHGGGTPCCGFLEHRVDTSPSRTSENSNSSASANQDGLTERLLPPGDNGSIDIGNENHALDGAGAERNSEHSCCHIPSGS</sequence>
<dbReference type="AlphaFoldDB" id="A0A448Z559"/>
<protein>
    <recommendedName>
        <fullName evidence="5">Copper transport protein</fullName>
    </recommendedName>
</protein>
<feature type="transmembrane region" description="Helical" evidence="5">
    <location>
        <begin position="124"/>
        <end position="144"/>
    </location>
</feature>
<dbReference type="EMBL" id="CAACVS010000115">
    <property type="protein sequence ID" value="VEU37168.1"/>
    <property type="molecule type" value="Genomic_DNA"/>
</dbReference>
<evidence type="ECO:0000256" key="4">
    <source>
        <dbReference type="ARBA" id="ARBA00023136"/>
    </source>
</evidence>
<dbReference type="InterPro" id="IPR007274">
    <property type="entry name" value="Cop_transporter"/>
</dbReference>
<evidence type="ECO:0000313" key="8">
    <source>
        <dbReference type="Proteomes" id="UP000291116"/>
    </source>
</evidence>
<evidence type="ECO:0000313" key="7">
    <source>
        <dbReference type="EMBL" id="VEU37168.1"/>
    </source>
</evidence>
<keyword evidence="8" id="KW-1185">Reference proteome</keyword>
<accession>A0A448Z559</accession>
<keyword evidence="3 5" id="KW-1133">Transmembrane helix</keyword>
<comment type="similarity">
    <text evidence="5">Belongs to the copper transporter (Ctr) (TC 1.A.56) family. SLC31A subfamily.</text>
</comment>
<dbReference type="GO" id="GO:0005886">
    <property type="term" value="C:plasma membrane"/>
    <property type="evidence" value="ECO:0007669"/>
    <property type="project" value="TreeGrafter"/>
</dbReference>
<name>A0A448Z559_9STRA</name>
<comment type="subcellular location">
    <subcellularLocation>
        <location evidence="1 5">Membrane</location>
        <topology evidence="1 5">Multi-pass membrane protein</topology>
    </subcellularLocation>
</comment>
<evidence type="ECO:0000256" key="6">
    <source>
        <dbReference type="SAM" id="MobiDB-lite"/>
    </source>
</evidence>
<evidence type="ECO:0000256" key="2">
    <source>
        <dbReference type="ARBA" id="ARBA00022692"/>
    </source>
</evidence>
<keyword evidence="5" id="KW-0186">Copper</keyword>
<organism evidence="7 8">
    <name type="scientific">Pseudo-nitzschia multistriata</name>
    <dbReference type="NCBI Taxonomy" id="183589"/>
    <lineage>
        <taxon>Eukaryota</taxon>
        <taxon>Sar</taxon>
        <taxon>Stramenopiles</taxon>
        <taxon>Ochrophyta</taxon>
        <taxon>Bacillariophyta</taxon>
        <taxon>Bacillariophyceae</taxon>
        <taxon>Bacillariophycidae</taxon>
        <taxon>Bacillariales</taxon>
        <taxon>Bacillariaceae</taxon>
        <taxon>Pseudo-nitzschia</taxon>
    </lineage>
</organism>
<dbReference type="GO" id="GO:0005375">
    <property type="term" value="F:copper ion transmembrane transporter activity"/>
    <property type="evidence" value="ECO:0007669"/>
    <property type="project" value="UniProtKB-UniRule"/>
</dbReference>
<dbReference type="Pfam" id="PF04145">
    <property type="entry name" value="Ctr"/>
    <property type="match status" value="1"/>
</dbReference>
<proteinExistence type="inferred from homology"/>
<keyword evidence="2 5" id="KW-0812">Transmembrane</keyword>
<keyword evidence="5" id="KW-0406">Ion transport</keyword>
<feature type="transmembrane region" description="Helical" evidence="5">
    <location>
        <begin position="83"/>
        <end position="103"/>
    </location>
</feature>